<keyword evidence="2" id="KW-1185">Reference proteome</keyword>
<dbReference type="EMBL" id="PYOP01000077">
    <property type="protein sequence ID" value="PSW88156.1"/>
    <property type="molecule type" value="Genomic_DNA"/>
</dbReference>
<protein>
    <submittedName>
        <fullName evidence="1">Uncharacterized protein</fullName>
    </submittedName>
</protein>
<proteinExistence type="predicted"/>
<reference evidence="1 2" key="1">
    <citation type="submission" date="2018-03" db="EMBL/GenBank/DDBJ databases">
        <title>Whole genome sequencing of Histamine producing bacteria.</title>
        <authorList>
            <person name="Butler K."/>
        </authorList>
    </citation>
    <scope>NUCLEOTIDE SEQUENCE [LARGE SCALE GENOMIC DNA]</scope>
    <source>
        <strain evidence="1 2">ATCC 51761</strain>
    </source>
</reference>
<accession>A0ABX5GLP7</accession>
<evidence type="ECO:0000313" key="1">
    <source>
        <dbReference type="EMBL" id="PSW88156.1"/>
    </source>
</evidence>
<name>A0ABX5GLP7_9GAMM</name>
<gene>
    <name evidence="1" type="ORF">C9J52_20460</name>
</gene>
<dbReference type="RefSeq" id="WP_045039003.1">
    <property type="nucleotide sequence ID" value="NZ_JZSR01000090.1"/>
</dbReference>
<sequence length="142" mass="16465">MEMLEKISYLGHELTSSKFALLKEPKGKGYYKYGVSIGDKFEFNEIVNDEDVHIHNEITISILSFVHGLEKDTENEVFQLDIEFLIRFELEKDNYIEKHHALDYEWFFMNFAGIASKSITDTLLSHTALKGTFIPAHRLSDS</sequence>
<evidence type="ECO:0000313" key="2">
    <source>
        <dbReference type="Proteomes" id="UP000241190"/>
    </source>
</evidence>
<comment type="caution">
    <text evidence="1">The sequence shown here is derived from an EMBL/GenBank/DDBJ whole genome shotgun (WGS) entry which is preliminary data.</text>
</comment>
<organism evidence="1 2">
    <name type="scientific">Photobacterium iliopiscarium</name>
    <dbReference type="NCBI Taxonomy" id="56192"/>
    <lineage>
        <taxon>Bacteria</taxon>
        <taxon>Pseudomonadati</taxon>
        <taxon>Pseudomonadota</taxon>
        <taxon>Gammaproteobacteria</taxon>
        <taxon>Vibrionales</taxon>
        <taxon>Vibrionaceae</taxon>
        <taxon>Photobacterium</taxon>
    </lineage>
</organism>
<dbReference type="Proteomes" id="UP000241190">
    <property type="component" value="Unassembled WGS sequence"/>
</dbReference>